<keyword evidence="5" id="KW-0106">Calcium</keyword>
<dbReference type="PANTHER" id="PTHR34218:SF4">
    <property type="entry name" value="ACYL-HOMOSERINE LACTONE ACYLASE QUIP"/>
    <property type="match status" value="1"/>
</dbReference>
<evidence type="ECO:0000256" key="2">
    <source>
        <dbReference type="ARBA" id="ARBA00022801"/>
    </source>
</evidence>
<proteinExistence type="inferred from homology"/>
<dbReference type="GO" id="GO:0017000">
    <property type="term" value="P:antibiotic biosynthetic process"/>
    <property type="evidence" value="ECO:0007669"/>
    <property type="project" value="InterPro"/>
</dbReference>
<dbReference type="GO" id="GO:0016811">
    <property type="term" value="F:hydrolase activity, acting on carbon-nitrogen (but not peptide) bonds, in linear amides"/>
    <property type="evidence" value="ECO:0007669"/>
    <property type="project" value="InterPro"/>
</dbReference>
<feature type="active site" description="Nucleophile" evidence="4">
    <location>
        <position position="270"/>
    </location>
</feature>
<comment type="cofactor">
    <cofactor evidence="5">
        <name>Ca(2+)</name>
        <dbReference type="ChEBI" id="CHEBI:29108"/>
    </cofactor>
    <text evidence="5">Binds 1 Ca(2+) ion per dimer.</text>
</comment>
<dbReference type="PANTHER" id="PTHR34218">
    <property type="entry name" value="PEPTIDASE S45 PENICILLIN AMIDASE"/>
    <property type="match status" value="1"/>
</dbReference>
<dbReference type="Gene3D" id="1.10.1400.10">
    <property type="match status" value="1"/>
</dbReference>
<dbReference type="InterPro" id="IPR043147">
    <property type="entry name" value="Penicillin_amidase_A-knob"/>
</dbReference>
<dbReference type="CDD" id="cd03747">
    <property type="entry name" value="Ntn_PGA_like"/>
    <property type="match status" value="1"/>
</dbReference>
<keyword evidence="2" id="KW-0378">Hydrolase</keyword>
<evidence type="ECO:0000313" key="6">
    <source>
        <dbReference type="EMBL" id="MYD91774.1"/>
    </source>
</evidence>
<evidence type="ECO:0000256" key="4">
    <source>
        <dbReference type="PIRSR" id="PIRSR001227-1"/>
    </source>
</evidence>
<dbReference type="Gene3D" id="1.10.439.10">
    <property type="entry name" value="Penicillin Amidohydrolase, domain 1"/>
    <property type="match status" value="1"/>
</dbReference>
<reference evidence="6" key="1">
    <citation type="submission" date="2019-09" db="EMBL/GenBank/DDBJ databases">
        <title>Characterisation of the sponge microbiome using genome-centric metagenomics.</title>
        <authorList>
            <person name="Engelberts J.P."/>
            <person name="Robbins S.J."/>
            <person name="De Goeij J.M."/>
            <person name="Aranda M."/>
            <person name="Bell S.C."/>
            <person name="Webster N.S."/>
        </authorList>
    </citation>
    <scope>NUCLEOTIDE SEQUENCE</scope>
    <source>
        <strain evidence="6">SB0662_bin_9</strain>
    </source>
</reference>
<dbReference type="Gene3D" id="2.30.120.10">
    <property type="match status" value="1"/>
</dbReference>
<gene>
    <name evidence="6" type="ORF">F4Y08_15815</name>
</gene>
<keyword evidence="3" id="KW-0865">Zymogen</keyword>
<organism evidence="6">
    <name type="scientific">Caldilineaceae bacterium SB0662_bin_9</name>
    <dbReference type="NCBI Taxonomy" id="2605258"/>
    <lineage>
        <taxon>Bacteria</taxon>
        <taxon>Bacillati</taxon>
        <taxon>Chloroflexota</taxon>
        <taxon>Caldilineae</taxon>
        <taxon>Caldilineales</taxon>
        <taxon>Caldilineaceae</taxon>
    </lineage>
</organism>
<accession>A0A6B1DZI3</accession>
<dbReference type="InterPro" id="IPR014395">
    <property type="entry name" value="Pen/GL7ACA/AHL_acylase"/>
</dbReference>
<dbReference type="InterPro" id="IPR002692">
    <property type="entry name" value="S45"/>
</dbReference>
<dbReference type="InterPro" id="IPR043146">
    <property type="entry name" value="Penicillin_amidase_N_B-knob"/>
</dbReference>
<dbReference type="SUPFAM" id="SSF56235">
    <property type="entry name" value="N-terminal nucleophile aminohydrolases (Ntn hydrolases)"/>
    <property type="match status" value="1"/>
</dbReference>
<evidence type="ECO:0000256" key="1">
    <source>
        <dbReference type="ARBA" id="ARBA00006586"/>
    </source>
</evidence>
<evidence type="ECO:0000256" key="3">
    <source>
        <dbReference type="ARBA" id="ARBA00023145"/>
    </source>
</evidence>
<dbReference type="GO" id="GO:0046872">
    <property type="term" value="F:metal ion binding"/>
    <property type="evidence" value="ECO:0007669"/>
    <property type="project" value="UniProtKB-KW"/>
</dbReference>
<comment type="similarity">
    <text evidence="1">Belongs to the peptidase S45 family.</text>
</comment>
<sequence>MKHSQPNSALLLRLLGQQHSPQEACREAGLDHADFQAWWRDQLKQRVPDQNVRCPSEVSSPVRILRDQRGVPHIHAESDLDLYTGYGYAMAQDRLWQLDYYRRQAHGRLAEILGAKACPEATGGAPTALQRDTIARTIGFARIAKTQWQVMQDSAAGRLKAFAKGINQLMEETRDSPPIEFALLDYAPEPWHPIDTLAIWCEFQYYLTVRLPVIYVPEIARQHLGDGPLYKAFLQGEADAESILPSGSVPASLHDPVGRAVGDPEEVVGSNNWTVAGSRSRSGHPLLASDPHIAFNAVSCWYEAHLVDNEGLNAAGAGYIGVPGVLFGRNRNLAFGITNNICSQRDLYRERTDTDHPNQFLSGGKWMPARSLTERIEVRNADPVDLEVVFSPTGPIVDHLLPEAARGSDPVSLRWMGATLGPDGQTARGAEVGVLMKTNKARTCDEFRSALADWRVPTLSMVFADTEGNIGYQCTGAIPIRRNWHRGYRKAWEPEDAWQGVVPFRGLPAMSNPQQGWIRTANNRTAGDDYPYPLSGTWASGHRAQRVRQMLEANDRMTRQACMEMQADTLSLRAVESLPHLLHLLDAHPDPLVRRAAAQLQAWDCHMEPDSVGGALFETFFAKWQLRVASQRFPPAVAAQVADSIAGLANVLLESDPAGWFDNEQTRRDEVSQTMLEVCHQLETQLGTDMDQWTWGQLHRIHLHHPLSYIGAVSELLDRGGNPVGGSGVTVCNTGMDPNYAANMGANYRIVADLDPGSPDLFAIDAAGQSGHPGSTHYCDQLPDWLAGNLATLSLASADDLKNVEATMILVPNGTATRD</sequence>
<dbReference type="InterPro" id="IPR023343">
    <property type="entry name" value="Penicillin_amidase_dom1"/>
</dbReference>
<protein>
    <submittedName>
        <fullName evidence="6">Penicillin acylase family protein</fullName>
    </submittedName>
</protein>
<dbReference type="AlphaFoldDB" id="A0A6B1DZI3"/>
<comment type="caution">
    <text evidence="6">The sequence shown here is derived from an EMBL/GenBank/DDBJ whole genome shotgun (WGS) entry which is preliminary data.</text>
</comment>
<feature type="binding site" evidence="5">
    <location>
        <position position="346"/>
    </location>
    <ligand>
        <name>Ca(2+)</name>
        <dbReference type="ChEBI" id="CHEBI:29108"/>
    </ligand>
</feature>
<dbReference type="PIRSF" id="PIRSF001227">
    <property type="entry name" value="Pen_acylase"/>
    <property type="match status" value="1"/>
</dbReference>
<dbReference type="Gene3D" id="3.60.20.10">
    <property type="entry name" value="Glutamine Phosphoribosylpyrophosphate, subunit 1, domain 1"/>
    <property type="match status" value="1"/>
</dbReference>
<dbReference type="EMBL" id="VXPY01000113">
    <property type="protein sequence ID" value="MYD91774.1"/>
    <property type="molecule type" value="Genomic_DNA"/>
</dbReference>
<keyword evidence="5" id="KW-0479">Metal-binding</keyword>
<dbReference type="Pfam" id="PF01804">
    <property type="entry name" value="Penicil_amidase"/>
    <property type="match status" value="1"/>
</dbReference>
<evidence type="ECO:0000256" key="5">
    <source>
        <dbReference type="PIRSR" id="PIRSR001227-2"/>
    </source>
</evidence>
<name>A0A6B1DZI3_9CHLR</name>
<dbReference type="InterPro" id="IPR029055">
    <property type="entry name" value="Ntn_hydrolases_N"/>
</dbReference>